<gene>
    <name evidence="1" type="ORF">NLG97_g6579</name>
</gene>
<accession>A0ACC1QT15</accession>
<sequence>MPSDYSDSPYWLHWKSTLSTNVSQTEASLGRFDFLSFLATAQALEIGFLAMAWDASGSFAAGGTSTIHQTLVNLDTNFAFKTYSEGTVAEEQMFRMLITEITILRQPSVREHANLIQLQGICFDVSFKDNKPWPVLVFEKSPLGDLYRFTANEGWNMTLEDRLSFCADIGKAMADMHSNSMFIPTVEVYVTLKQYEDIMHGDLKPENVLIFKDSSGRYIARVIDFGFSARYADKDQLLSLPRSRPWNAPENEGQVLWTPKQAVKADLFCFGMLCINKSIADFYQCDYRLRSHIAQCLLSKTPRSAASDLQIALCYYLGFGVTRDVAKAQEFMLRSNHGLQTIQDIIAHPQLLNPSLQSSLMFSLAAKNQMPQFDFNYVYLEQGRLAEAKVQLTQDMEMLASIYTFNHPLTVQSQRRLADLYVLQARWKEAEKLFMDIIYTLGMNIGEEHPFTLTTMHELASIFTAQGQWKKAERLEVLVMETYKKAQGEDHPHMQACMGSLALIYSYQGQWKEAERLLAQVIEVREKTYGEDHPDTLSSIAGLAEIYCKQGRLEEAGRLGAQVMESYKKTQGRDHPKTLSSMAHLAAVYRKQGRLEEAERLGVRVMETRKARLREDHPDTLSSMVELASTYGNQGRLEEAERLEVRVMETCKMTLTPGHPYIRTSMSQLATTYRRQGRWEEAENLAVQALNICETELGQDNLDTLSSKANLAFTLSEQGRWEEAERLQVQTTEAFRTTLGEAHPTTLTSIAHLTSTYRNQGRWEELATLWESVLEARGRTLGEDFYPSTLHAMHNLAWTYRELARLEDAKTLMKQYAQLLRVKLGAAHADYLAAAETLAEWES</sequence>
<evidence type="ECO:0000313" key="2">
    <source>
        <dbReference type="Proteomes" id="UP001148737"/>
    </source>
</evidence>
<organism evidence="1 2">
    <name type="scientific">Lecanicillium saksenae</name>
    <dbReference type="NCBI Taxonomy" id="468837"/>
    <lineage>
        <taxon>Eukaryota</taxon>
        <taxon>Fungi</taxon>
        <taxon>Dikarya</taxon>
        <taxon>Ascomycota</taxon>
        <taxon>Pezizomycotina</taxon>
        <taxon>Sordariomycetes</taxon>
        <taxon>Hypocreomycetidae</taxon>
        <taxon>Hypocreales</taxon>
        <taxon>Cordycipitaceae</taxon>
        <taxon>Lecanicillium</taxon>
    </lineage>
</organism>
<evidence type="ECO:0000313" key="1">
    <source>
        <dbReference type="EMBL" id="KAJ3486615.1"/>
    </source>
</evidence>
<dbReference type="Proteomes" id="UP001148737">
    <property type="component" value="Unassembled WGS sequence"/>
</dbReference>
<proteinExistence type="predicted"/>
<keyword evidence="2" id="KW-1185">Reference proteome</keyword>
<name>A0ACC1QT15_9HYPO</name>
<protein>
    <submittedName>
        <fullName evidence="1">Uncharacterized protein</fullName>
    </submittedName>
</protein>
<reference evidence="1" key="1">
    <citation type="submission" date="2022-07" db="EMBL/GenBank/DDBJ databases">
        <title>Genome Sequence of Lecanicillium saksenae.</title>
        <authorList>
            <person name="Buettner E."/>
        </authorList>
    </citation>
    <scope>NUCLEOTIDE SEQUENCE</scope>
    <source>
        <strain evidence="1">VT-O1</strain>
    </source>
</reference>
<comment type="caution">
    <text evidence="1">The sequence shown here is derived from an EMBL/GenBank/DDBJ whole genome shotgun (WGS) entry which is preliminary data.</text>
</comment>
<dbReference type="EMBL" id="JANAKD010000890">
    <property type="protein sequence ID" value="KAJ3486615.1"/>
    <property type="molecule type" value="Genomic_DNA"/>
</dbReference>